<gene>
    <name evidence="2" type="ORF">AMORRO_LOCUS16236</name>
</gene>
<protein>
    <submittedName>
        <fullName evidence="2">6404_t:CDS:1</fullName>
    </submittedName>
</protein>
<proteinExistence type="predicted"/>
<dbReference type="AlphaFoldDB" id="A0A9N9J500"/>
<sequence>NTKKKGSTFILTTSYQLGKENQPSSSQTSSTNKTVLSLESRNRTSSQTNVNITTNQISQPTIKT</sequence>
<reference evidence="2" key="1">
    <citation type="submission" date="2021-06" db="EMBL/GenBank/DDBJ databases">
        <authorList>
            <person name="Kallberg Y."/>
            <person name="Tangrot J."/>
            <person name="Rosling A."/>
        </authorList>
    </citation>
    <scope>NUCLEOTIDE SEQUENCE</scope>
    <source>
        <strain evidence="2">CL551</strain>
    </source>
</reference>
<feature type="compositionally biased region" description="Polar residues" evidence="1">
    <location>
        <begin position="33"/>
        <end position="64"/>
    </location>
</feature>
<accession>A0A9N9J500</accession>
<dbReference type="Proteomes" id="UP000789342">
    <property type="component" value="Unassembled WGS sequence"/>
</dbReference>
<organism evidence="2 3">
    <name type="scientific">Acaulospora morrowiae</name>
    <dbReference type="NCBI Taxonomy" id="94023"/>
    <lineage>
        <taxon>Eukaryota</taxon>
        <taxon>Fungi</taxon>
        <taxon>Fungi incertae sedis</taxon>
        <taxon>Mucoromycota</taxon>
        <taxon>Glomeromycotina</taxon>
        <taxon>Glomeromycetes</taxon>
        <taxon>Diversisporales</taxon>
        <taxon>Acaulosporaceae</taxon>
        <taxon>Acaulospora</taxon>
    </lineage>
</organism>
<comment type="caution">
    <text evidence="2">The sequence shown here is derived from an EMBL/GenBank/DDBJ whole genome shotgun (WGS) entry which is preliminary data.</text>
</comment>
<name>A0A9N9J500_9GLOM</name>
<feature type="non-terminal residue" evidence="2">
    <location>
        <position position="64"/>
    </location>
</feature>
<feature type="non-terminal residue" evidence="2">
    <location>
        <position position="1"/>
    </location>
</feature>
<evidence type="ECO:0000313" key="3">
    <source>
        <dbReference type="Proteomes" id="UP000789342"/>
    </source>
</evidence>
<dbReference type="EMBL" id="CAJVPV010043338">
    <property type="protein sequence ID" value="CAG8765512.1"/>
    <property type="molecule type" value="Genomic_DNA"/>
</dbReference>
<evidence type="ECO:0000256" key="1">
    <source>
        <dbReference type="SAM" id="MobiDB-lite"/>
    </source>
</evidence>
<feature type="compositionally biased region" description="Low complexity" evidence="1">
    <location>
        <begin position="21"/>
        <end position="32"/>
    </location>
</feature>
<evidence type="ECO:0000313" key="2">
    <source>
        <dbReference type="EMBL" id="CAG8765512.1"/>
    </source>
</evidence>
<keyword evidence="3" id="KW-1185">Reference proteome</keyword>
<feature type="region of interest" description="Disordered" evidence="1">
    <location>
        <begin position="1"/>
        <end position="64"/>
    </location>
</feature>